<evidence type="ECO:0000256" key="1">
    <source>
        <dbReference type="SAM" id="MobiDB-lite"/>
    </source>
</evidence>
<sequence>MKSITRTLVLFIGLLLVAFPTNTFADEEEYETTCEMTIDGNSHDFNNQADATDPCDTVWGYYQESEDQFYINGSLTYPVEYNGQEFENVPVPRQPNPTLTVYIIEPDNSSEEQNEQNEQEESEKEEETDTSNDNESENTDKESSESEGSNEESDNNSNNTDDSSTSDKETDDSSTTNEESNTSDEQNDTSSSNGNDDTSNEHSETTEEENNQTPQNETNEQEEKDEEENLCDMENLKQIHEFEVEKEKESYFVQLDEEKCELTKEEAKELGYESKKLKELIQERNSLESIDFKSIIKAIKLVN</sequence>
<reference evidence="3 4" key="1">
    <citation type="submission" date="2019-07" db="EMBL/GenBank/DDBJ databases">
        <title>Whole genome shotgun sequence of Alkalibacillus haloalkaliphilus NBRC 103110.</title>
        <authorList>
            <person name="Hosoyama A."/>
            <person name="Uohara A."/>
            <person name="Ohji S."/>
            <person name="Ichikawa N."/>
        </authorList>
    </citation>
    <scope>NUCLEOTIDE SEQUENCE [LARGE SCALE GENOMIC DNA]</scope>
    <source>
        <strain evidence="3 4">NBRC 103110</strain>
    </source>
</reference>
<dbReference type="Proteomes" id="UP000321440">
    <property type="component" value="Unassembled WGS sequence"/>
</dbReference>
<evidence type="ECO:0000313" key="4">
    <source>
        <dbReference type="Proteomes" id="UP000321440"/>
    </source>
</evidence>
<keyword evidence="2" id="KW-0732">Signal</keyword>
<feature type="chain" id="PRO_5021995303" evidence="2">
    <location>
        <begin position="26"/>
        <end position="303"/>
    </location>
</feature>
<keyword evidence="4" id="KW-1185">Reference proteome</keyword>
<proteinExistence type="predicted"/>
<evidence type="ECO:0000256" key="2">
    <source>
        <dbReference type="SAM" id="SignalP"/>
    </source>
</evidence>
<feature type="compositionally biased region" description="Acidic residues" evidence="1">
    <location>
        <begin position="108"/>
        <end position="137"/>
    </location>
</feature>
<accession>A0A511W9H6</accession>
<gene>
    <name evidence="3" type="ORF">AHA02nite_25090</name>
</gene>
<feature type="compositionally biased region" description="Acidic residues" evidence="1">
    <location>
        <begin position="219"/>
        <end position="230"/>
    </location>
</feature>
<organism evidence="3 4">
    <name type="scientific">Alkalibacillus haloalkaliphilus</name>
    <dbReference type="NCBI Taxonomy" id="94136"/>
    <lineage>
        <taxon>Bacteria</taxon>
        <taxon>Bacillati</taxon>
        <taxon>Bacillota</taxon>
        <taxon>Bacilli</taxon>
        <taxon>Bacillales</taxon>
        <taxon>Bacillaceae</taxon>
        <taxon>Alkalibacillus</taxon>
    </lineage>
</organism>
<dbReference type="EMBL" id="BJYA01000018">
    <property type="protein sequence ID" value="GEN46733.1"/>
    <property type="molecule type" value="Genomic_DNA"/>
</dbReference>
<protein>
    <submittedName>
        <fullName evidence="3">Uncharacterized protein</fullName>
    </submittedName>
</protein>
<evidence type="ECO:0000313" key="3">
    <source>
        <dbReference type="EMBL" id="GEN46733.1"/>
    </source>
</evidence>
<name>A0A511W9H6_9BACI</name>
<feature type="compositionally biased region" description="Low complexity" evidence="1">
    <location>
        <begin position="188"/>
        <end position="197"/>
    </location>
</feature>
<feature type="signal peptide" evidence="2">
    <location>
        <begin position="1"/>
        <end position="25"/>
    </location>
</feature>
<dbReference type="RefSeq" id="WP_218025426.1">
    <property type="nucleotide sequence ID" value="NZ_BJYA01000018.1"/>
</dbReference>
<comment type="caution">
    <text evidence="3">The sequence shown here is derived from an EMBL/GenBank/DDBJ whole genome shotgun (WGS) entry which is preliminary data.</text>
</comment>
<dbReference type="AlphaFoldDB" id="A0A511W9H6"/>
<feature type="region of interest" description="Disordered" evidence="1">
    <location>
        <begin position="107"/>
        <end position="230"/>
    </location>
</feature>